<organism evidence="4 5">
    <name type="scientific">Cereibacter azotoformans</name>
    <dbReference type="NCBI Taxonomy" id="43057"/>
    <lineage>
        <taxon>Bacteria</taxon>
        <taxon>Pseudomonadati</taxon>
        <taxon>Pseudomonadota</taxon>
        <taxon>Alphaproteobacteria</taxon>
        <taxon>Rhodobacterales</taxon>
        <taxon>Paracoccaceae</taxon>
        <taxon>Cereibacter</taxon>
    </lineage>
</organism>
<dbReference type="InterPro" id="IPR045851">
    <property type="entry name" value="AMP-bd_C_sf"/>
</dbReference>
<evidence type="ECO:0000259" key="2">
    <source>
        <dbReference type="Pfam" id="PF00501"/>
    </source>
</evidence>
<dbReference type="CDD" id="cd04433">
    <property type="entry name" value="AFD_class_I"/>
    <property type="match status" value="1"/>
</dbReference>
<dbReference type="SUPFAM" id="SSF56801">
    <property type="entry name" value="Acetyl-CoA synthetase-like"/>
    <property type="match status" value="1"/>
</dbReference>
<dbReference type="InterPro" id="IPR042099">
    <property type="entry name" value="ANL_N_sf"/>
</dbReference>
<accession>A0A2T5K677</accession>
<evidence type="ECO:0000313" key="5">
    <source>
        <dbReference type="Proteomes" id="UP000244060"/>
    </source>
</evidence>
<dbReference type="RefSeq" id="WP_108221149.1">
    <property type="nucleotide sequence ID" value="NZ_CP090022.1"/>
</dbReference>
<dbReference type="Pfam" id="PF13193">
    <property type="entry name" value="AMP-binding_C"/>
    <property type="match status" value="1"/>
</dbReference>
<keyword evidence="4" id="KW-0436">Ligase</keyword>
<dbReference type="PROSITE" id="PS00455">
    <property type="entry name" value="AMP_BINDING"/>
    <property type="match status" value="1"/>
</dbReference>
<feature type="domain" description="AMP-dependent synthetase/ligase" evidence="2">
    <location>
        <begin position="126"/>
        <end position="278"/>
    </location>
</feature>
<sequence>MADALGILFDPMRAAGGKVAIVEPDGTEVSHADLLQWIEEATGRLAAAQVARGASVQLCGDFSAAAVAWLLALWRHGAVVTPVAPSSAERQEDFAAVADAGWRVDAASERLIPLGGASRHPLIEGLNSEDAPGLVIFTSGTTGAPKGAVHDVRRLLSKFATPGKDLVTLAFLLFDHIAGIDTLLYALANGSTLVCLPDRSVPTVIDRIARHGVEVLPTAPSFLNLLLLNGGPDLRLPSLRVVTYGAEMMPQALLERVADAFPAARLVQKYGTSELGALRSRSEEGRSRWIRLDGAGASWRVREGLLEIRTETAMLGYLNAPSPFTEDGWYRTGDLVEVDGDRLRFLGRSGDMINVGGQKVFPAEVEGAILGLPGVAEAAVYGMPHALLGTAVCARVRMEDARHSAAEIRTLVRKGLSGRLEPYKIPQKIEVTTETLTTDRFKQKRD</sequence>
<protein>
    <submittedName>
        <fullName evidence="4">Acyl-CoA synthetase (AMP-forming)/AMP-acid ligase II</fullName>
    </submittedName>
</protein>
<dbReference type="InterPro" id="IPR020845">
    <property type="entry name" value="AMP-binding_CS"/>
</dbReference>
<reference evidence="4 5" key="1">
    <citation type="submission" date="2018-04" db="EMBL/GenBank/DDBJ databases">
        <title>Genomic Encyclopedia of Type Strains, Phase III (KMG-III): the genomes of soil and plant-associated and newly described type strains.</title>
        <authorList>
            <person name="Whitman W."/>
        </authorList>
    </citation>
    <scope>NUCLEOTIDE SEQUENCE [LARGE SCALE GENOMIC DNA]</scope>
    <source>
        <strain evidence="4 5">KA25</strain>
    </source>
</reference>
<dbReference type="Pfam" id="PF00501">
    <property type="entry name" value="AMP-binding"/>
    <property type="match status" value="1"/>
</dbReference>
<dbReference type="PANTHER" id="PTHR43201">
    <property type="entry name" value="ACYL-COA SYNTHETASE"/>
    <property type="match status" value="1"/>
</dbReference>
<comment type="caution">
    <text evidence="4">The sequence shown here is derived from an EMBL/GenBank/DDBJ whole genome shotgun (WGS) entry which is preliminary data.</text>
</comment>
<dbReference type="AlphaFoldDB" id="A0A2T5K677"/>
<dbReference type="GO" id="GO:0006631">
    <property type="term" value="P:fatty acid metabolic process"/>
    <property type="evidence" value="ECO:0007669"/>
    <property type="project" value="TreeGrafter"/>
</dbReference>
<evidence type="ECO:0000256" key="1">
    <source>
        <dbReference type="ARBA" id="ARBA00006432"/>
    </source>
</evidence>
<dbReference type="Gene3D" id="3.30.300.30">
    <property type="match status" value="1"/>
</dbReference>
<dbReference type="InterPro" id="IPR025110">
    <property type="entry name" value="AMP-bd_C"/>
</dbReference>
<feature type="domain" description="AMP-binding enzyme C-terminal" evidence="3">
    <location>
        <begin position="364"/>
        <end position="435"/>
    </location>
</feature>
<proteinExistence type="inferred from homology"/>
<keyword evidence="5" id="KW-1185">Reference proteome</keyword>
<dbReference type="InterPro" id="IPR000873">
    <property type="entry name" value="AMP-dep_synth/lig_dom"/>
</dbReference>
<dbReference type="GO" id="GO:0031956">
    <property type="term" value="F:medium-chain fatty acid-CoA ligase activity"/>
    <property type="evidence" value="ECO:0007669"/>
    <property type="project" value="TreeGrafter"/>
</dbReference>
<dbReference type="Gene3D" id="3.40.50.12780">
    <property type="entry name" value="N-terminal domain of ligase-like"/>
    <property type="match status" value="1"/>
</dbReference>
<dbReference type="EMBL" id="QAOT01000010">
    <property type="protein sequence ID" value="PTR17927.1"/>
    <property type="molecule type" value="Genomic_DNA"/>
</dbReference>
<gene>
    <name evidence="4" type="ORF">C8J28_11051</name>
</gene>
<dbReference type="Proteomes" id="UP000244060">
    <property type="component" value="Unassembled WGS sequence"/>
</dbReference>
<dbReference type="OrthoDB" id="9803968at2"/>
<evidence type="ECO:0000259" key="3">
    <source>
        <dbReference type="Pfam" id="PF13193"/>
    </source>
</evidence>
<comment type="similarity">
    <text evidence="1">Belongs to the ATP-dependent AMP-binding enzyme family.</text>
</comment>
<dbReference type="PANTHER" id="PTHR43201:SF8">
    <property type="entry name" value="ACYL-COA SYNTHETASE FAMILY MEMBER 3"/>
    <property type="match status" value="1"/>
</dbReference>
<name>A0A2T5K677_9RHOB</name>
<evidence type="ECO:0000313" key="4">
    <source>
        <dbReference type="EMBL" id="PTR17927.1"/>
    </source>
</evidence>